<feature type="transmembrane region" description="Helical" evidence="9">
    <location>
        <begin position="80"/>
        <end position="98"/>
    </location>
</feature>
<dbReference type="Proteomes" id="UP001240236">
    <property type="component" value="Unassembled WGS sequence"/>
</dbReference>
<dbReference type="AlphaFoldDB" id="A0AAE3VY12"/>
<keyword evidence="3 9" id="KW-0645">Protease</keyword>
<comment type="caution">
    <text evidence="9">Lacks conserved residue(s) required for the propagation of feature annotation.</text>
</comment>
<dbReference type="InterPro" id="IPR001872">
    <property type="entry name" value="Peptidase_A8"/>
</dbReference>
<dbReference type="GO" id="GO:0006508">
    <property type="term" value="P:proteolysis"/>
    <property type="evidence" value="ECO:0007669"/>
    <property type="project" value="UniProtKB-KW"/>
</dbReference>
<dbReference type="NCBIfam" id="TIGR00077">
    <property type="entry name" value="lspA"/>
    <property type="match status" value="1"/>
</dbReference>
<feature type="transmembrane region" description="Helical" evidence="9">
    <location>
        <begin position="105"/>
        <end position="123"/>
    </location>
</feature>
<evidence type="ECO:0000256" key="11">
    <source>
        <dbReference type="RuleBase" id="RU004181"/>
    </source>
</evidence>
<feature type="region of interest" description="Disordered" evidence="12">
    <location>
        <begin position="178"/>
        <end position="204"/>
    </location>
</feature>
<keyword evidence="2 9" id="KW-1003">Cell membrane</keyword>
<feature type="active site" evidence="9">
    <location>
        <position position="158"/>
    </location>
</feature>
<proteinExistence type="inferred from homology"/>
<name>A0AAE3VY12_9ACTN</name>
<evidence type="ECO:0000256" key="12">
    <source>
        <dbReference type="SAM" id="MobiDB-lite"/>
    </source>
</evidence>
<dbReference type="GO" id="GO:0004190">
    <property type="term" value="F:aspartic-type endopeptidase activity"/>
    <property type="evidence" value="ECO:0007669"/>
    <property type="project" value="UniProtKB-UniRule"/>
</dbReference>
<evidence type="ECO:0000256" key="5">
    <source>
        <dbReference type="ARBA" id="ARBA00022750"/>
    </source>
</evidence>
<keyword evidence="7 9" id="KW-1133">Transmembrane helix</keyword>
<reference evidence="13 14" key="1">
    <citation type="submission" date="2023-07" db="EMBL/GenBank/DDBJ databases">
        <title>Sequencing the genomes of 1000 actinobacteria strains.</title>
        <authorList>
            <person name="Klenk H.-P."/>
        </authorList>
    </citation>
    <scope>NUCLEOTIDE SEQUENCE [LARGE SCALE GENOMIC DNA]</scope>
    <source>
        <strain evidence="13 14">DSM 44709</strain>
    </source>
</reference>
<comment type="function">
    <text evidence="9 10">This protein specifically catalyzes the removal of signal peptides from prolipoproteins.</text>
</comment>
<keyword evidence="14" id="KW-1185">Reference proteome</keyword>
<keyword evidence="4 9" id="KW-0812">Transmembrane</keyword>
<evidence type="ECO:0000313" key="14">
    <source>
        <dbReference type="Proteomes" id="UP001240236"/>
    </source>
</evidence>
<comment type="catalytic activity">
    <reaction evidence="9 10">
        <text>Release of signal peptides from bacterial membrane prolipoproteins. Hydrolyzes -Xaa-Yaa-Zaa-|-(S,diacylglyceryl)Cys-, in which Xaa is hydrophobic (preferably Leu), and Yaa (Ala or Ser) and Zaa (Gly or Ala) have small, neutral side chains.</text>
        <dbReference type="EC" id="3.4.23.36"/>
    </reaction>
</comment>
<dbReference type="PROSITE" id="PS00855">
    <property type="entry name" value="SPASE_II"/>
    <property type="match status" value="1"/>
</dbReference>
<evidence type="ECO:0000256" key="4">
    <source>
        <dbReference type="ARBA" id="ARBA00022692"/>
    </source>
</evidence>
<keyword evidence="6 9" id="KW-0378">Hydrolase</keyword>
<evidence type="ECO:0000313" key="13">
    <source>
        <dbReference type="EMBL" id="MDQ0365831.1"/>
    </source>
</evidence>
<dbReference type="EC" id="3.4.23.36" evidence="9"/>
<dbReference type="RefSeq" id="WP_370879167.1">
    <property type="nucleotide sequence ID" value="NZ_JAUSUZ010000001.1"/>
</dbReference>
<comment type="caution">
    <text evidence="13">The sequence shown here is derived from an EMBL/GenBank/DDBJ whole genome shotgun (WGS) entry which is preliminary data.</text>
</comment>
<feature type="active site" evidence="9">
    <location>
        <position position="139"/>
    </location>
</feature>
<evidence type="ECO:0000256" key="1">
    <source>
        <dbReference type="ARBA" id="ARBA00006139"/>
    </source>
</evidence>
<evidence type="ECO:0000256" key="8">
    <source>
        <dbReference type="ARBA" id="ARBA00023136"/>
    </source>
</evidence>
<gene>
    <name evidence="9" type="primary">lspA</name>
    <name evidence="13" type="ORF">J2S42_002500</name>
</gene>
<dbReference type="PANTHER" id="PTHR33695:SF1">
    <property type="entry name" value="LIPOPROTEIN SIGNAL PEPTIDASE"/>
    <property type="match status" value="1"/>
</dbReference>
<feature type="transmembrane region" description="Helical" evidence="9">
    <location>
        <begin position="153"/>
        <end position="173"/>
    </location>
</feature>
<keyword evidence="5 9" id="KW-0064">Aspartyl protease</keyword>
<evidence type="ECO:0000256" key="9">
    <source>
        <dbReference type="HAMAP-Rule" id="MF_00161"/>
    </source>
</evidence>
<dbReference type="PANTHER" id="PTHR33695">
    <property type="entry name" value="LIPOPROTEIN SIGNAL PEPTIDASE"/>
    <property type="match status" value="1"/>
</dbReference>
<dbReference type="GO" id="GO:0005886">
    <property type="term" value="C:plasma membrane"/>
    <property type="evidence" value="ECO:0007669"/>
    <property type="project" value="UniProtKB-SubCell"/>
</dbReference>
<keyword evidence="8 9" id="KW-0472">Membrane</keyword>
<protein>
    <recommendedName>
        <fullName evidence="9">Lipoprotein signal peptidase</fullName>
        <ecNumber evidence="9">3.4.23.36</ecNumber>
    </recommendedName>
    <alternativeName>
        <fullName evidence="9">Prolipoprotein signal peptidase</fullName>
    </alternativeName>
    <alternativeName>
        <fullName evidence="9">Signal peptidase II</fullName>
        <shortName evidence="9">SPase II</shortName>
    </alternativeName>
</protein>
<dbReference type="PRINTS" id="PR00781">
    <property type="entry name" value="LIPOSIGPTASE"/>
</dbReference>
<evidence type="ECO:0000256" key="3">
    <source>
        <dbReference type="ARBA" id="ARBA00022670"/>
    </source>
</evidence>
<sequence>MTVEAQQPPAEAGASRPGSVRRAVTVLGAVASVMVAADFATKEIALATLNYRDDVTVIPGVLYWSLIRNSGAAFSLGEDYTWIFPIVAILVAGWIGWMARSLRSIPWAISLGLVLGGAVGNLIDRVFREPSPFQGHVVDFVSVFQPGGGAFPIFNWADSSLSIGVVLAVLLELTGRQRDGSRISSDGGKKPAPGSSDEKDSTSA</sequence>
<comment type="similarity">
    <text evidence="1 9 11">Belongs to the peptidase A8 family.</text>
</comment>
<comment type="subcellular location">
    <subcellularLocation>
        <location evidence="9">Cell membrane</location>
        <topology evidence="9">Multi-pass membrane protein</topology>
    </subcellularLocation>
</comment>
<dbReference type="HAMAP" id="MF_00161">
    <property type="entry name" value="LspA"/>
    <property type="match status" value="1"/>
</dbReference>
<evidence type="ECO:0000256" key="2">
    <source>
        <dbReference type="ARBA" id="ARBA00022475"/>
    </source>
</evidence>
<accession>A0AAE3VY12</accession>
<organism evidence="13 14">
    <name type="scientific">Catenuloplanes indicus</name>
    <dbReference type="NCBI Taxonomy" id="137267"/>
    <lineage>
        <taxon>Bacteria</taxon>
        <taxon>Bacillati</taxon>
        <taxon>Actinomycetota</taxon>
        <taxon>Actinomycetes</taxon>
        <taxon>Micromonosporales</taxon>
        <taxon>Micromonosporaceae</taxon>
        <taxon>Catenuloplanes</taxon>
    </lineage>
</organism>
<evidence type="ECO:0000256" key="7">
    <source>
        <dbReference type="ARBA" id="ARBA00022989"/>
    </source>
</evidence>
<comment type="pathway">
    <text evidence="9">Protein modification; lipoprotein biosynthesis (signal peptide cleavage).</text>
</comment>
<evidence type="ECO:0000256" key="6">
    <source>
        <dbReference type="ARBA" id="ARBA00022801"/>
    </source>
</evidence>
<dbReference type="Pfam" id="PF01252">
    <property type="entry name" value="Peptidase_A8"/>
    <property type="match status" value="1"/>
</dbReference>
<evidence type="ECO:0000256" key="10">
    <source>
        <dbReference type="RuleBase" id="RU000594"/>
    </source>
</evidence>
<dbReference type="EMBL" id="JAUSUZ010000001">
    <property type="protein sequence ID" value="MDQ0365831.1"/>
    <property type="molecule type" value="Genomic_DNA"/>
</dbReference>